<feature type="transmembrane region" description="Helical" evidence="1">
    <location>
        <begin position="163"/>
        <end position="182"/>
    </location>
</feature>
<keyword evidence="1" id="KW-0472">Membrane</keyword>
<dbReference type="Proteomes" id="UP000324897">
    <property type="component" value="Chromosome 4"/>
</dbReference>
<dbReference type="InterPro" id="IPR002902">
    <property type="entry name" value="GNK2"/>
</dbReference>
<dbReference type="PANTHER" id="PTHR32099">
    <property type="entry name" value="CYSTEINE-RICH REPEAT SECRETORY PROTEIN"/>
    <property type="match status" value="1"/>
</dbReference>
<keyword evidence="1" id="KW-1133">Transmembrane helix</keyword>
<keyword evidence="1" id="KW-0812">Transmembrane</keyword>
<protein>
    <recommendedName>
        <fullName evidence="3">Gnk2-homologous domain-containing protein</fullName>
    </recommendedName>
</protein>
<evidence type="ECO:0000259" key="3">
    <source>
        <dbReference type="PROSITE" id="PS51473"/>
    </source>
</evidence>
<evidence type="ECO:0000256" key="1">
    <source>
        <dbReference type="SAM" id="Phobius"/>
    </source>
</evidence>
<sequence length="204" mass="22276">MTNSSLLPLVLLLAISPLAAARPPFTQCDGDATYAANSTYQGNLRRLAAVLTAAVNASHGSYTHRLALCRRRDDDDNDNDFILICEDGACHGTNDSPASRYTSCAGCIASAFRGLESSCPYYKEAYFSDRNCSLQVNEVRIFGTDGVIGIGSYYGRNTLKETLASGLIFQAIGFAWLFFLLLKEWRGRKRGITTLSTPLIAEDH</sequence>
<organism evidence="4 5">
    <name type="scientific">Eragrostis curvula</name>
    <name type="common">weeping love grass</name>
    <dbReference type="NCBI Taxonomy" id="38414"/>
    <lineage>
        <taxon>Eukaryota</taxon>
        <taxon>Viridiplantae</taxon>
        <taxon>Streptophyta</taxon>
        <taxon>Embryophyta</taxon>
        <taxon>Tracheophyta</taxon>
        <taxon>Spermatophyta</taxon>
        <taxon>Magnoliopsida</taxon>
        <taxon>Liliopsida</taxon>
        <taxon>Poales</taxon>
        <taxon>Poaceae</taxon>
        <taxon>PACMAD clade</taxon>
        <taxon>Chloridoideae</taxon>
        <taxon>Eragrostideae</taxon>
        <taxon>Eragrostidinae</taxon>
        <taxon>Eragrostis</taxon>
    </lineage>
</organism>
<dbReference type="PANTHER" id="PTHR32099:SF9">
    <property type="entry name" value="OS07G0538300 PROTEIN"/>
    <property type="match status" value="1"/>
</dbReference>
<feature type="signal peptide" evidence="2">
    <location>
        <begin position="1"/>
        <end position="21"/>
    </location>
</feature>
<proteinExistence type="predicted"/>
<accession>A0A5J9VT07</accession>
<feature type="non-terminal residue" evidence="4">
    <location>
        <position position="1"/>
    </location>
</feature>
<dbReference type="PROSITE" id="PS51473">
    <property type="entry name" value="GNK2"/>
    <property type="match status" value="1"/>
</dbReference>
<keyword evidence="2" id="KW-0732">Signal</keyword>
<evidence type="ECO:0000313" key="4">
    <source>
        <dbReference type="EMBL" id="TVU38645.1"/>
    </source>
</evidence>
<evidence type="ECO:0000313" key="5">
    <source>
        <dbReference type="Proteomes" id="UP000324897"/>
    </source>
</evidence>
<keyword evidence="5" id="KW-1185">Reference proteome</keyword>
<feature type="chain" id="PRO_5023853187" description="Gnk2-homologous domain-containing protein" evidence="2">
    <location>
        <begin position="22"/>
        <end position="204"/>
    </location>
</feature>
<comment type="caution">
    <text evidence="4">The sequence shown here is derived from an EMBL/GenBank/DDBJ whole genome shotgun (WGS) entry which is preliminary data.</text>
</comment>
<feature type="domain" description="Gnk2-homologous" evidence="3">
    <location>
        <begin position="22"/>
        <end position="141"/>
    </location>
</feature>
<evidence type="ECO:0000256" key="2">
    <source>
        <dbReference type="SAM" id="SignalP"/>
    </source>
</evidence>
<dbReference type="AlphaFoldDB" id="A0A5J9VT07"/>
<reference evidence="4 5" key="1">
    <citation type="journal article" date="2019" name="Sci. Rep.">
        <title>A high-quality genome of Eragrostis curvula grass provides insights into Poaceae evolution and supports new strategies to enhance forage quality.</title>
        <authorList>
            <person name="Carballo J."/>
            <person name="Santos B.A.C.M."/>
            <person name="Zappacosta D."/>
            <person name="Garbus I."/>
            <person name="Selva J.P."/>
            <person name="Gallo C.A."/>
            <person name="Diaz A."/>
            <person name="Albertini E."/>
            <person name="Caccamo M."/>
            <person name="Echenique V."/>
        </authorList>
    </citation>
    <scope>NUCLEOTIDE SEQUENCE [LARGE SCALE GENOMIC DNA]</scope>
    <source>
        <strain evidence="5">cv. Victoria</strain>
        <tissue evidence="4">Leaf</tissue>
    </source>
</reference>
<dbReference type="EMBL" id="RWGY01000007">
    <property type="protein sequence ID" value="TVU38645.1"/>
    <property type="molecule type" value="Genomic_DNA"/>
</dbReference>
<dbReference type="OrthoDB" id="686654at2759"/>
<dbReference type="Gramene" id="TVU38645">
    <property type="protein sequence ID" value="TVU38645"/>
    <property type="gene ID" value="EJB05_12029"/>
</dbReference>
<name>A0A5J9VT07_9POAL</name>
<gene>
    <name evidence="4" type="ORF">EJB05_12029</name>
</gene>